<evidence type="ECO:0000313" key="3">
    <source>
        <dbReference type="RefSeq" id="XP_030976225.1"/>
    </source>
</evidence>
<reference evidence="3" key="2">
    <citation type="submission" date="2019-10" db="EMBL/GenBank/DDBJ databases">
        <authorList>
            <consortium name="NCBI Genome Project"/>
        </authorList>
    </citation>
    <scope>NUCLEOTIDE SEQUENCE</scope>
    <source>
        <strain evidence="3">NI907</strain>
    </source>
</reference>
<feature type="non-terminal residue" evidence="3">
    <location>
        <position position="1"/>
    </location>
</feature>
<organism evidence="2 3">
    <name type="scientific">Pyricularia grisea</name>
    <name type="common">Crabgrass-specific blast fungus</name>
    <name type="synonym">Magnaporthe grisea</name>
    <dbReference type="NCBI Taxonomy" id="148305"/>
    <lineage>
        <taxon>Eukaryota</taxon>
        <taxon>Fungi</taxon>
        <taxon>Dikarya</taxon>
        <taxon>Ascomycota</taxon>
        <taxon>Pezizomycotina</taxon>
        <taxon>Sordariomycetes</taxon>
        <taxon>Sordariomycetidae</taxon>
        <taxon>Magnaporthales</taxon>
        <taxon>Pyriculariaceae</taxon>
        <taxon>Pyricularia</taxon>
    </lineage>
</organism>
<gene>
    <name evidence="3" type="ORF">PgNI_12351</name>
</gene>
<protein>
    <submittedName>
        <fullName evidence="3">Uncharacterized protein</fullName>
    </submittedName>
</protein>
<evidence type="ECO:0000256" key="1">
    <source>
        <dbReference type="SAM" id="MobiDB-lite"/>
    </source>
</evidence>
<evidence type="ECO:0000313" key="2">
    <source>
        <dbReference type="Proteomes" id="UP000515153"/>
    </source>
</evidence>
<name>A0A6P8AMU3_PYRGI</name>
<reference evidence="3" key="1">
    <citation type="journal article" date="2019" name="Mol. Biol. Evol.">
        <title>Blast fungal genomes show frequent chromosomal changes, gene gains and losses, and effector gene turnover.</title>
        <authorList>
            <person name="Gomez Luciano L.B."/>
            <person name="Jason Tsai I."/>
            <person name="Chuma I."/>
            <person name="Tosa Y."/>
            <person name="Chen Y.H."/>
            <person name="Li J.Y."/>
            <person name="Li M.Y."/>
            <person name="Jade Lu M.Y."/>
            <person name="Nakayashiki H."/>
            <person name="Li W.H."/>
        </authorList>
    </citation>
    <scope>NUCLEOTIDE SEQUENCE</scope>
    <source>
        <strain evidence="3">NI907</strain>
    </source>
</reference>
<dbReference type="RefSeq" id="XP_030976225.1">
    <property type="nucleotide sequence ID" value="XM_031132301.1"/>
</dbReference>
<dbReference type="KEGG" id="pgri:PgNI_12351"/>
<accession>A0A6P8AMU3</accession>
<dbReference type="AlphaFoldDB" id="A0A6P8AMU3"/>
<sequence>VTKQARWQGPTAFPSSLTGERAISRLGAKAQPHWRAWGGKLRVQRKRRGSGIFQFALPQPPAPASTQRIGNIHPPSRAPAHGVNHPHSPRPWPKSAPIFLLLSMNCYFNMPIHVELKVASSLQLRNRRDAQHAPQKPLHR</sequence>
<dbReference type="GeneID" id="41967206"/>
<dbReference type="Proteomes" id="UP000515153">
    <property type="component" value="Unplaced"/>
</dbReference>
<reference evidence="3" key="3">
    <citation type="submission" date="2025-08" db="UniProtKB">
        <authorList>
            <consortium name="RefSeq"/>
        </authorList>
    </citation>
    <scope>IDENTIFICATION</scope>
    <source>
        <strain evidence="3">NI907</strain>
    </source>
</reference>
<feature type="region of interest" description="Disordered" evidence="1">
    <location>
        <begin position="55"/>
        <end position="89"/>
    </location>
</feature>
<proteinExistence type="predicted"/>
<keyword evidence="2" id="KW-1185">Reference proteome</keyword>